<feature type="transmembrane region" description="Helical" evidence="6">
    <location>
        <begin position="216"/>
        <end position="238"/>
    </location>
</feature>
<dbReference type="CDD" id="cd06662">
    <property type="entry name" value="SURF1"/>
    <property type="match status" value="1"/>
</dbReference>
<evidence type="ECO:0000256" key="6">
    <source>
        <dbReference type="RuleBase" id="RU363076"/>
    </source>
</evidence>
<keyword evidence="6" id="KW-1003">Cell membrane</keyword>
<gene>
    <name evidence="8" type="ORF">Rrhod_2592</name>
</gene>
<evidence type="ECO:0000256" key="7">
    <source>
        <dbReference type="SAM" id="MobiDB-lite"/>
    </source>
</evidence>
<feature type="compositionally biased region" description="Basic and acidic residues" evidence="7">
    <location>
        <begin position="321"/>
        <end position="335"/>
    </location>
</feature>
<keyword evidence="5 6" id="KW-0472">Membrane</keyword>
<name>R7WLA0_9NOCA</name>
<evidence type="ECO:0000256" key="2">
    <source>
        <dbReference type="ARBA" id="ARBA00007165"/>
    </source>
</evidence>
<evidence type="ECO:0000313" key="8">
    <source>
        <dbReference type="EMBL" id="EOM76065.1"/>
    </source>
</evidence>
<dbReference type="Pfam" id="PF02104">
    <property type="entry name" value="SURF1"/>
    <property type="match status" value="1"/>
</dbReference>
<accession>R7WLA0</accession>
<comment type="subcellular location">
    <subcellularLocation>
        <location evidence="6">Cell membrane</location>
        <topology evidence="6">Multi-pass membrane protein</topology>
    </subcellularLocation>
    <subcellularLocation>
        <location evidence="1">Membrane</location>
    </subcellularLocation>
</comment>
<dbReference type="PANTHER" id="PTHR23427:SF2">
    <property type="entry name" value="SURFEIT LOCUS PROTEIN 1"/>
    <property type="match status" value="1"/>
</dbReference>
<evidence type="ECO:0000256" key="3">
    <source>
        <dbReference type="ARBA" id="ARBA00022692"/>
    </source>
</evidence>
<dbReference type="EMBL" id="APMY01000076">
    <property type="protein sequence ID" value="EOM76065.1"/>
    <property type="molecule type" value="Genomic_DNA"/>
</dbReference>
<keyword evidence="9" id="KW-1185">Reference proteome</keyword>
<dbReference type="InterPro" id="IPR045214">
    <property type="entry name" value="Surf1/Surf4"/>
</dbReference>
<evidence type="ECO:0000256" key="4">
    <source>
        <dbReference type="ARBA" id="ARBA00022989"/>
    </source>
</evidence>
<reference evidence="8 9" key="1">
    <citation type="journal article" date="2013" name="Genome Announc.">
        <title>Draft Genome Sequence of Rhodococcus rhodnii Strain LMG5362, a Symbiont of Rhodnius prolixus (Hemiptera, Reduviidae, Triatominae), the Principle Vector of Trypanosoma cruzi.</title>
        <authorList>
            <person name="Pachebat J.A."/>
            <person name="van Keulen G."/>
            <person name="Whitten M.M."/>
            <person name="Girdwood S."/>
            <person name="Del Sol R."/>
            <person name="Dyson P.J."/>
            <person name="Facey P.D."/>
        </authorList>
    </citation>
    <scope>NUCLEOTIDE SEQUENCE [LARGE SCALE GENOMIC DNA]</scope>
    <source>
        <strain evidence="8 9">LMG 5362</strain>
    </source>
</reference>
<evidence type="ECO:0000256" key="5">
    <source>
        <dbReference type="ARBA" id="ARBA00023136"/>
    </source>
</evidence>
<feature type="compositionally biased region" description="Pro residues" evidence="7">
    <location>
        <begin position="259"/>
        <end position="273"/>
    </location>
</feature>
<keyword evidence="4 6" id="KW-1133">Transmembrane helix</keyword>
<dbReference type="AlphaFoldDB" id="R7WLA0"/>
<dbReference type="PANTHER" id="PTHR23427">
    <property type="entry name" value="SURFEIT LOCUS PROTEIN"/>
    <property type="match status" value="1"/>
</dbReference>
<keyword evidence="3 6" id="KW-0812">Transmembrane</keyword>
<dbReference type="Proteomes" id="UP000013525">
    <property type="component" value="Unassembled WGS sequence"/>
</dbReference>
<dbReference type="GO" id="GO:0005886">
    <property type="term" value="C:plasma membrane"/>
    <property type="evidence" value="ECO:0007669"/>
    <property type="project" value="UniProtKB-SubCell"/>
</dbReference>
<comment type="similarity">
    <text evidence="2 6">Belongs to the SURF1 family.</text>
</comment>
<evidence type="ECO:0000313" key="9">
    <source>
        <dbReference type="Proteomes" id="UP000013525"/>
    </source>
</evidence>
<organism evidence="8 9">
    <name type="scientific">Rhodococcus rhodnii LMG 5362</name>
    <dbReference type="NCBI Taxonomy" id="1273125"/>
    <lineage>
        <taxon>Bacteria</taxon>
        <taxon>Bacillati</taxon>
        <taxon>Actinomycetota</taxon>
        <taxon>Actinomycetes</taxon>
        <taxon>Mycobacteriales</taxon>
        <taxon>Nocardiaceae</taxon>
        <taxon>Rhodococcus</taxon>
    </lineage>
</organism>
<dbReference type="PROSITE" id="PS50895">
    <property type="entry name" value="SURF1"/>
    <property type="match status" value="1"/>
</dbReference>
<evidence type="ECO:0000256" key="1">
    <source>
        <dbReference type="ARBA" id="ARBA00004370"/>
    </source>
</evidence>
<sequence length="335" mass="36252">MDAVGRLKFLLRPGWLVLAALVLAFAFLCFYILAPWQLGKNTSTEHRNQLIADSMEAPVVPITDITSGGTVATDDEWRSVTATGEYVQDADVLVRLRSIDGRPAYEVLTPFALDSGDAVLVNRGYVRPEEGTAAPPVEAPPSGEQTLLGRIRLAEPVVPGREPLVEDGVPQVYTIAPGPIGEIVGMPLLDGYVQLEADQAGGLGLIPLPQLDAGPYLSYGLQWVAFGIMAPLGLAYFVRAELRERRKSRARAAGEAPAPVEPVSPEPVAPEPRTPARTDADSDTPEVYMGDIAIPTGPFRRRRRSAQRDRSLPEDAPTENTSHDSAKLADRYGRR</sequence>
<comment type="caution">
    <text evidence="8">The sequence shown here is derived from an EMBL/GenBank/DDBJ whole genome shotgun (WGS) entry which is preliminary data.</text>
</comment>
<proteinExistence type="inferred from homology"/>
<protein>
    <recommendedName>
        <fullName evidence="6">SURF1-like protein</fullName>
    </recommendedName>
</protein>
<feature type="transmembrane region" description="Helical" evidence="6">
    <location>
        <begin position="15"/>
        <end position="34"/>
    </location>
</feature>
<dbReference type="eggNOG" id="COG3346">
    <property type="taxonomic scope" value="Bacteria"/>
</dbReference>
<dbReference type="PATRIC" id="fig|1273125.3.peg.2477"/>
<dbReference type="InterPro" id="IPR002994">
    <property type="entry name" value="Surf1/Shy1"/>
</dbReference>
<feature type="region of interest" description="Disordered" evidence="7">
    <location>
        <begin position="249"/>
        <end position="335"/>
    </location>
</feature>